<dbReference type="InterPro" id="IPR023198">
    <property type="entry name" value="PGP-like_dom2"/>
</dbReference>
<dbReference type="AlphaFoldDB" id="A0A9N8H8P0"/>
<accession>A0A9N8H8P0</accession>
<dbReference type="Gene3D" id="3.40.50.1000">
    <property type="entry name" value="HAD superfamily/HAD-like"/>
    <property type="match status" value="1"/>
</dbReference>
<sequence>MRSLALIKSHHLLVHCYRLWLLPVLLLLCFHLPRHAHAFTLITFDVDGTLVRGSGQEADTSAHTKAFAHACGKILGDGITPTKPVAQALPQHLFHGSTDGLILCRLAKAELDVNQVSESQLEALFEAMYAYIAALEDDQVAKGIEPLPGVLEQLATLAQMQQQPNSKVACGLVTGNVEGIARRKMRAVGVLETRALAPPSPEQMERNYKWPGAQDIGFLGGFGSDYCSRDIQDISRNYLDRGTQIAIAARRCQSTLPPSGQLERVVHVGDAPADVLAAKSYSEQLLVTANDNDSNKNVMCVGMVAVATGSYSAEQLREAAGEPIPGRWEPVVLEQGMADPRFLEACGIQQ</sequence>
<dbReference type="GO" id="GO:0016787">
    <property type="term" value="F:hydrolase activity"/>
    <property type="evidence" value="ECO:0007669"/>
    <property type="project" value="UniProtKB-KW"/>
</dbReference>
<dbReference type="PANTHER" id="PTHR43885">
    <property type="entry name" value="HALOACID DEHALOGENASE-LIKE HYDROLASE"/>
    <property type="match status" value="1"/>
</dbReference>
<evidence type="ECO:0000313" key="2">
    <source>
        <dbReference type="Proteomes" id="UP001153069"/>
    </source>
</evidence>
<reference evidence="1" key="1">
    <citation type="submission" date="2020-06" db="EMBL/GenBank/DDBJ databases">
        <authorList>
            <consortium name="Plant Systems Biology data submission"/>
        </authorList>
    </citation>
    <scope>NUCLEOTIDE SEQUENCE</scope>
    <source>
        <strain evidence="1">D6</strain>
    </source>
</reference>
<name>A0A9N8H8P0_9STRA</name>
<dbReference type="SUPFAM" id="SSF56784">
    <property type="entry name" value="HAD-like"/>
    <property type="match status" value="1"/>
</dbReference>
<dbReference type="Gene3D" id="1.10.150.240">
    <property type="entry name" value="Putative phosphatase, domain 2"/>
    <property type="match status" value="1"/>
</dbReference>
<dbReference type="EMBL" id="CAICTM010000224">
    <property type="protein sequence ID" value="CAB9505256.1"/>
    <property type="molecule type" value="Genomic_DNA"/>
</dbReference>
<keyword evidence="1" id="KW-0378">Hydrolase</keyword>
<dbReference type="PANTHER" id="PTHR43885:SF1">
    <property type="entry name" value="SUPERFAMILY HYDROLASE, PUTATIVE (AFU_ORTHOLOGUE AFUA_4G13290)-RELATED"/>
    <property type="match status" value="1"/>
</dbReference>
<comment type="caution">
    <text evidence="1">The sequence shown here is derived from an EMBL/GenBank/DDBJ whole genome shotgun (WGS) entry which is preliminary data.</text>
</comment>
<protein>
    <submittedName>
        <fullName evidence="1">Haloacid dehalogenase-like hydrolase</fullName>
    </submittedName>
</protein>
<proteinExistence type="predicted"/>
<keyword evidence="2" id="KW-1185">Reference proteome</keyword>
<dbReference type="InterPro" id="IPR023214">
    <property type="entry name" value="HAD_sf"/>
</dbReference>
<dbReference type="Pfam" id="PF00702">
    <property type="entry name" value="Hydrolase"/>
    <property type="match status" value="1"/>
</dbReference>
<dbReference type="Proteomes" id="UP001153069">
    <property type="component" value="Unassembled WGS sequence"/>
</dbReference>
<gene>
    <name evidence="1" type="ORF">SEMRO_225_G091760.1</name>
</gene>
<dbReference type="OrthoDB" id="40579at2759"/>
<dbReference type="InterPro" id="IPR036412">
    <property type="entry name" value="HAD-like_sf"/>
</dbReference>
<organism evidence="1 2">
    <name type="scientific">Seminavis robusta</name>
    <dbReference type="NCBI Taxonomy" id="568900"/>
    <lineage>
        <taxon>Eukaryota</taxon>
        <taxon>Sar</taxon>
        <taxon>Stramenopiles</taxon>
        <taxon>Ochrophyta</taxon>
        <taxon>Bacillariophyta</taxon>
        <taxon>Bacillariophyceae</taxon>
        <taxon>Bacillariophycidae</taxon>
        <taxon>Naviculales</taxon>
        <taxon>Naviculaceae</taxon>
        <taxon>Seminavis</taxon>
    </lineage>
</organism>
<evidence type="ECO:0000313" key="1">
    <source>
        <dbReference type="EMBL" id="CAB9505256.1"/>
    </source>
</evidence>